<dbReference type="GO" id="GO:0008199">
    <property type="term" value="F:ferric iron binding"/>
    <property type="evidence" value="ECO:0007669"/>
    <property type="project" value="InterPro"/>
</dbReference>
<evidence type="ECO:0000256" key="1">
    <source>
        <dbReference type="ARBA" id="ARBA00001965"/>
    </source>
</evidence>
<dbReference type="InterPro" id="IPR015889">
    <property type="entry name" value="Intradiol_dOase_core"/>
</dbReference>
<evidence type="ECO:0000256" key="2">
    <source>
        <dbReference type="ARBA" id="ARBA00007825"/>
    </source>
</evidence>
<dbReference type="Proteomes" id="UP000432015">
    <property type="component" value="Unassembled WGS sequence"/>
</dbReference>
<dbReference type="InterPro" id="IPR007535">
    <property type="entry name" value="Catechol_dOase_N"/>
</dbReference>
<comment type="caution">
    <text evidence="8">The sequence shown here is derived from an EMBL/GenBank/DDBJ whole genome shotgun (WGS) entry which is preliminary data.</text>
</comment>
<dbReference type="Pfam" id="PF00775">
    <property type="entry name" value="Dioxygenase_C"/>
    <property type="match status" value="1"/>
</dbReference>
<dbReference type="GO" id="GO:0018576">
    <property type="term" value="F:catechol 1,2-dioxygenase activity"/>
    <property type="evidence" value="ECO:0007669"/>
    <property type="project" value="InterPro"/>
</dbReference>
<dbReference type="PROSITE" id="PS00083">
    <property type="entry name" value="INTRADIOL_DIOXYGENAS"/>
    <property type="match status" value="1"/>
</dbReference>
<dbReference type="Gene3D" id="2.60.130.10">
    <property type="entry name" value="Aromatic compound dioxygenase"/>
    <property type="match status" value="1"/>
</dbReference>
<evidence type="ECO:0000259" key="7">
    <source>
        <dbReference type="PROSITE" id="PS00083"/>
    </source>
</evidence>
<dbReference type="Pfam" id="PF04444">
    <property type="entry name" value="Dioxygenase_N"/>
    <property type="match status" value="1"/>
</dbReference>
<dbReference type="InterPro" id="IPR000627">
    <property type="entry name" value="Intradiol_dOase_C"/>
</dbReference>
<dbReference type="SUPFAM" id="SSF49482">
    <property type="entry name" value="Aromatic compound dioxygenase"/>
    <property type="match status" value="1"/>
</dbReference>
<keyword evidence="3" id="KW-0479">Metal-binding</keyword>
<dbReference type="AlphaFoldDB" id="A0A7K1L2X2"/>
<name>A0A7K1L2X2_9ACTN</name>
<evidence type="ECO:0000256" key="4">
    <source>
        <dbReference type="ARBA" id="ARBA00022964"/>
    </source>
</evidence>
<evidence type="ECO:0000256" key="6">
    <source>
        <dbReference type="ARBA" id="ARBA00023004"/>
    </source>
</evidence>
<dbReference type="CDD" id="cd03461">
    <property type="entry name" value="1_2-HQD"/>
    <property type="match status" value="1"/>
</dbReference>
<evidence type="ECO:0000313" key="9">
    <source>
        <dbReference type="Proteomes" id="UP000432015"/>
    </source>
</evidence>
<keyword evidence="9" id="KW-1185">Reference proteome</keyword>
<dbReference type="InterPro" id="IPR050770">
    <property type="entry name" value="Intradiol_RC_Dioxygenase"/>
</dbReference>
<dbReference type="GO" id="GO:0009712">
    <property type="term" value="P:catechol-containing compound metabolic process"/>
    <property type="evidence" value="ECO:0007669"/>
    <property type="project" value="InterPro"/>
</dbReference>
<evidence type="ECO:0000256" key="3">
    <source>
        <dbReference type="ARBA" id="ARBA00022723"/>
    </source>
</evidence>
<feature type="domain" description="Intradiol ring-cleavage dioxygenases" evidence="7">
    <location>
        <begin position="132"/>
        <end position="160"/>
    </location>
</feature>
<comment type="similarity">
    <text evidence="2">Belongs to the intradiol ring-cleavage dioxygenase family.</text>
</comment>
<keyword evidence="5" id="KW-0560">Oxidoreductase</keyword>
<keyword evidence="6" id="KW-0408">Iron</keyword>
<organism evidence="8 9">
    <name type="scientific">Actinomadura litoris</name>
    <dbReference type="NCBI Taxonomy" id="2678616"/>
    <lineage>
        <taxon>Bacteria</taxon>
        <taxon>Bacillati</taxon>
        <taxon>Actinomycetota</taxon>
        <taxon>Actinomycetes</taxon>
        <taxon>Streptosporangiales</taxon>
        <taxon>Thermomonosporaceae</taxon>
        <taxon>Actinomadura</taxon>
    </lineage>
</organism>
<dbReference type="EMBL" id="WOFH01000006">
    <property type="protein sequence ID" value="MUN38653.1"/>
    <property type="molecule type" value="Genomic_DNA"/>
</dbReference>
<protein>
    <submittedName>
        <fullName evidence="8">6-chlorohydroxyquinol-1,2-dioxygenase</fullName>
    </submittedName>
</protein>
<keyword evidence="4 8" id="KW-0223">Dioxygenase</keyword>
<evidence type="ECO:0000256" key="5">
    <source>
        <dbReference type="ARBA" id="ARBA00023002"/>
    </source>
</evidence>
<reference evidence="8 9" key="1">
    <citation type="submission" date="2019-11" db="EMBL/GenBank/DDBJ databases">
        <authorList>
            <person name="Cao P."/>
        </authorList>
    </citation>
    <scope>NUCLEOTIDE SEQUENCE [LARGE SCALE GENOMIC DNA]</scope>
    <source>
        <strain evidence="8 9">NEAU-AAG5</strain>
    </source>
</reference>
<gene>
    <name evidence="8" type="ORF">GNZ18_18875</name>
</gene>
<comment type="cofactor">
    <cofactor evidence="1">
        <name>Fe(3+)</name>
        <dbReference type="ChEBI" id="CHEBI:29034"/>
    </cofactor>
</comment>
<sequence>MDSAELFSEGRSAEVVAASFEATPDPRLRHVLGSLVRHLHDFVKDVGLTEEEWAAAVGFLTETGQACTDTRQEFILLSDVLGVSMLVETINNRAGGGLTESTVEGPFHMVASPPREPGADIAEDGKGTPCLVTGSVTGADGRPVPGATVDVWQANDEGYYDVQQPDVQPPLNLRGLFTADAEGRFRFRSIVPRHYPIPQDGPVGRLLEATARHPNRPAHIHFEVSAPGYRTLTTHLFVADTPYIGSDAVFGVKPSLVREFPVVDDPERAARAGLPNPFRTVNFDVVLRPDDAHAQED</sequence>
<dbReference type="RefSeq" id="WP_156217816.1">
    <property type="nucleotide sequence ID" value="NZ_WOFH01000006.1"/>
</dbReference>
<dbReference type="InterPro" id="IPR039390">
    <property type="entry name" value="1_2-HQD/HQD"/>
</dbReference>
<dbReference type="PANTHER" id="PTHR33711">
    <property type="entry name" value="DIOXYGENASE, PUTATIVE (AFU_ORTHOLOGUE AFUA_2G02910)-RELATED"/>
    <property type="match status" value="1"/>
</dbReference>
<dbReference type="PANTHER" id="PTHR33711:SF7">
    <property type="entry name" value="INTRADIOL RING-CLEAVAGE DIOXYGENASES DOMAIN-CONTAINING PROTEIN-RELATED"/>
    <property type="match status" value="1"/>
</dbReference>
<accession>A0A7K1L2X2</accession>
<proteinExistence type="inferred from homology"/>
<evidence type="ECO:0000313" key="8">
    <source>
        <dbReference type="EMBL" id="MUN38653.1"/>
    </source>
</evidence>